<dbReference type="InterPro" id="IPR029058">
    <property type="entry name" value="AB_hydrolase_fold"/>
</dbReference>
<dbReference type="AlphaFoldDB" id="A0A3L7JD29"/>
<evidence type="ECO:0000313" key="3">
    <source>
        <dbReference type="Proteomes" id="UP000281094"/>
    </source>
</evidence>
<proteinExistence type="predicted"/>
<gene>
    <name evidence="2" type="ORF">D8780_09255</name>
</gene>
<dbReference type="InterPro" id="IPR050266">
    <property type="entry name" value="AB_hydrolase_sf"/>
</dbReference>
<sequence length="263" mass="27664">MSDDTDKNVPLRAEIFGAAEGTKVLVLLHGFGGTHHIWRQVVASLRDADPCLSIIAYDLPGHGENLDAPDSGPPKRAAQLITADLTRRGVQHFHLAGHSMGGAIAALIAISTPERVSSLSLVAPGGFGPEIDIKTLSAFAAAETPEELRRCLGAMSAPGTVMADDDMKALAASRAQPGQTSMLEAIAAGMTRDGKQGQLPGEWLEKLTMPVALLWGTADSILPYHQSQGIPAHFALHTIVDGGHMLPEECPETVAHIIALTGR</sequence>
<dbReference type="RefSeq" id="WP_121645332.1">
    <property type="nucleotide sequence ID" value="NZ_RCWN01000001.1"/>
</dbReference>
<reference evidence="2 3" key="1">
    <citation type="submission" date="2018-10" db="EMBL/GenBank/DDBJ databases">
        <title>Notoacmeibacter sp. M2BS9Y-3-1, whole genome shotgun sequence.</title>
        <authorList>
            <person name="Tuo L."/>
        </authorList>
    </citation>
    <scope>NUCLEOTIDE SEQUENCE [LARGE SCALE GENOMIC DNA]</scope>
    <source>
        <strain evidence="2 3">M2BS9Y-3-1</strain>
    </source>
</reference>
<comment type="caution">
    <text evidence="2">The sequence shown here is derived from an EMBL/GenBank/DDBJ whole genome shotgun (WGS) entry which is preliminary data.</text>
</comment>
<dbReference type="GO" id="GO:0046464">
    <property type="term" value="P:acylglycerol catabolic process"/>
    <property type="evidence" value="ECO:0007669"/>
    <property type="project" value="TreeGrafter"/>
</dbReference>
<dbReference type="Proteomes" id="UP000281094">
    <property type="component" value="Unassembled WGS sequence"/>
</dbReference>
<keyword evidence="2" id="KW-0378">Hydrolase</keyword>
<dbReference type="GO" id="GO:0016020">
    <property type="term" value="C:membrane"/>
    <property type="evidence" value="ECO:0007669"/>
    <property type="project" value="TreeGrafter"/>
</dbReference>
<protein>
    <submittedName>
        <fullName evidence="2">Alpha/beta fold hydrolase</fullName>
    </submittedName>
</protein>
<name>A0A3L7JD29_9HYPH</name>
<dbReference type="GO" id="GO:0047372">
    <property type="term" value="F:monoacylglycerol lipase activity"/>
    <property type="evidence" value="ECO:0007669"/>
    <property type="project" value="TreeGrafter"/>
</dbReference>
<dbReference type="EMBL" id="RCWN01000001">
    <property type="protein sequence ID" value="RLQ88364.1"/>
    <property type="molecule type" value="Genomic_DNA"/>
</dbReference>
<dbReference type="PANTHER" id="PTHR43798">
    <property type="entry name" value="MONOACYLGLYCEROL LIPASE"/>
    <property type="match status" value="1"/>
</dbReference>
<dbReference type="PANTHER" id="PTHR43798:SF5">
    <property type="entry name" value="MONOACYLGLYCEROL LIPASE ABHD6"/>
    <property type="match status" value="1"/>
</dbReference>
<feature type="domain" description="AB hydrolase-1" evidence="1">
    <location>
        <begin position="25"/>
        <end position="256"/>
    </location>
</feature>
<dbReference type="Pfam" id="PF12697">
    <property type="entry name" value="Abhydrolase_6"/>
    <property type="match status" value="1"/>
</dbReference>
<keyword evidence="3" id="KW-1185">Reference proteome</keyword>
<organism evidence="2 3">
    <name type="scientific">Notoacmeibacter ruber</name>
    <dbReference type="NCBI Taxonomy" id="2670375"/>
    <lineage>
        <taxon>Bacteria</taxon>
        <taxon>Pseudomonadati</taxon>
        <taxon>Pseudomonadota</taxon>
        <taxon>Alphaproteobacteria</taxon>
        <taxon>Hyphomicrobiales</taxon>
        <taxon>Notoacmeibacteraceae</taxon>
        <taxon>Notoacmeibacter</taxon>
    </lineage>
</organism>
<accession>A0A3L7JD29</accession>
<dbReference type="Gene3D" id="3.40.50.1820">
    <property type="entry name" value="alpha/beta hydrolase"/>
    <property type="match status" value="1"/>
</dbReference>
<dbReference type="SUPFAM" id="SSF53474">
    <property type="entry name" value="alpha/beta-Hydrolases"/>
    <property type="match status" value="1"/>
</dbReference>
<evidence type="ECO:0000259" key="1">
    <source>
        <dbReference type="Pfam" id="PF12697"/>
    </source>
</evidence>
<dbReference type="InterPro" id="IPR000073">
    <property type="entry name" value="AB_hydrolase_1"/>
</dbReference>
<evidence type="ECO:0000313" key="2">
    <source>
        <dbReference type="EMBL" id="RLQ88364.1"/>
    </source>
</evidence>
<dbReference type="PRINTS" id="PR00111">
    <property type="entry name" value="ABHYDROLASE"/>
</dbReference>